<proteinExistence type="predicted"/>
<evidence type="ECO:0000256" key="1">
    <source>
        <dbReference type="SAM" id="SignalP"/>
    </source>
</evidence>
<organism evidence="2 3">
    <name type="scientific">Thermocatellispora tengchongensis</name>
    <dbReference type="NCBI Taxonomy" id="1073253"/>
    <lineage>
        <taxon>Bacteria</taxon>
        <taxon>Bacillati</taxon>
        <taxon>Actinomycetota</taxon>
        <taxon>Actinomycetes</taxon>
        <taxon>Streptosporangiales</taxon>
        <taxon>Streptosporangiaceae</taxon>
        <taxon>Thermocatellispora</taxon>
    </lineage>
</organism>
<feature type="signal peptide" evidence="1">
    <location>
        <begin position="1"/>
        <end position="29"/>
    </location>
</feature>
<evidence type="ECO:0000313" key="2">
    <source>
        <dbReference type="EMBL" id="MBB5130410.1"/>
    </source>
</evidence>
<comment type="caution">
    <text evidence="2">The sequence shown here is derived from an EMBL/GenBank/DDBJ whole genome shotgun (WGS) entry which is preliminary data.</text>
</comment>
<gene>
    <name evidence="2" type="ORF">HNP84_000098</name>
</gene>
<accession>A0A840NZ46</accession>
<sequence>MGTSPCKRGPVRLTAFVLLAVQTSIVAVASAATAGAESRATSAGAASVAAGAKAPAQARKQTTRPVRAARVPRTARLRVANPLPEGGEAGTPQRDVNVRDYRIERLHRVFEDRAPDIAPFDSGLPGAELPGAELPDTELLNTAPSDTGMAVLAGIAALGKATETVRRPVGEGVENVENVENLEGVEGVSNVGGVHARRVQAHRESRTWRHRAFRPVVREARERVLTYAPAAKRVAADRLTRARAQAAVRMGHRQAVGRLLRAGLKWKSSGGCSDRHVHTCTSLDSVRTGTVDKVIALKRASRCPIMITGGTETGHAPGTYSHANGYKLDITANRCVTRYITRTFEPHGTRGDGAALYKSPGGDIYAHESDHWDIQFM</sequence>
<name>A0A840NZ46_9ACTN</name>
<dbReference type="RefSeq" id="WP_221335710.1">
    <property type="nucleotide sequence ID" value="NZ_BAABIX010000006.1"/>
</dbReference>
<protein>
    <submittedName>
        <fullName evidence="2">Uncharacterized protein</fullName>
    </submittedName>
</protein>
<dbReference type="AlphaFoldDB" id="A0A840NZ46"/>
<dbReference type="EMBL" id="JACHGN010000001">
    <property type="protein sequence ID" value="MBB5130410.1"/>
    <property type="molecule type" value="Genomic_DNA"/>
</dbReference>
<dbReference type="Proteomes" id="UP000578449">
    <property type="component" value="Unassembled WGS sequence"/>
</dbReference>
<keyword evidence="3" id="KW-1185">Reference proteome</keyword>
<evidence type="ECO:0000313" key="3">
    <source>
        <dbReference type="Proteomes" id="UP000578449"/>
    </source>
</evidence>
<reference evidence="2 3" key="1">
    <citation type="submission" date="2020-08" db="EMBL/GenBank/DDBJ databases">
        <title>Genomic Encyclopedia of Type Strains, Phase IV (KMG-IV): sequencing the most valuable type-strain genomes for metagenomic binning, comparative biology and taxonomic classification.</title>
        <authorList>
            <person name="Goeker M."/>
        </authorList>
    </citation>
    <scope>NUCLEOTIDE SEQUENCE [LARGE SCALE GENOMIC DNA]</scope>
    <source>
        <strain evidence="2 3">DSM 45615</strain>
    </source>
</reference>
<feature type="chain" id="PRO_5038337638" evidence="1">
    <location>
        <begin position="30"/>
        <end position="377"/>
    </location>
</feature>
<keyword evidence="1" id="KW-0732">Signal</keyword>